<dbReference type="InterPro" id="IPR050297">
    <property type="entry name" value="LipidA_mod_glycosyltrf_83"/>
</dbReference>
<proteinExistence type="predicted"/>
<feature type="transmembrane region" description="Helical" evidence="8">
    <location>
        <begin position="287"/>
        <end position="314"/>
    </location>
</feature>
<sequence length="583" mass="65697">MVKRIKRNLRAWWNDTQFPIATCDHVTSVRQWTPRQEKVAALILTLACCVVLLPNLSYPLIDPDETRYAQIAIEMNDSRDWVTPTLEGQAYLDKPPLMYWLTAASLHWLGNNETAARLPSVLASIATVLVAYLLGRRILGSRAAWLGGIVLLLSGGFVIAGRFLILDSLLAFFVTVCFLTGYIAVRETEHRWTWWMISAVACALGVLTKGPVAFVLCVPPLITSGWLRRDHTRTRLVHWVVFVLPIVIVCVPWYVAVWKFNPEFGDYFFWEHNFKRFTQGSNHEEPFWFYLPVIFIGMFPASLLLPSLAVYLVSRKESNRVLRSKDLGFLFCSAVWILLFFSIASCKLPTYILPAIPLMALMLGGMLDQTVLRPERTSGITTYLNPFPQRANLILLVTGGVIVMAEIKLGGHVDLTMIVFALLCTMVLLGTCLAWNREIAFSRRAWAGTAIVGILLLGYTTARFIPKAATQRSLYSKTASILEQHPDAMAVFYGEHAHAASLQLPLERVVYFPLEWKSEFAAFMAKSHEVIVVADEEHLDETRDAIARTHKLIATGIHKRVYMGREIDTPDAKVGMRNDGAMH</sequence>
<feature type="transmembrane region" description="Helical" evidence="8">
    <location>
        <begin position="236"/>
        <end position="255"/>
    </location>
</feature>
<feature type="transmembrane region" description="Helical" evidence="8">
    <location>
        <begin position="115"/>
        <end position="134"/>
    </location>
</feature>
<dbReference type="EMBL" id="BAABGA010000049">
    <property type="protein sequence ID" value="GAA4460142.1"/>
    <property type="molecule type" value="Genomic_DNA"/>
</dbReference>
<protein>
    <recommendedName>
        <fullName evidence="9">ArnT-like N-terminal domain-containing protein</fullName>
    </recommendedName>
</protein>
<reference evidence="11" key="1">
    <citation type="journal article" date="2019" name="Int. J. Syst. Evol. Microbiol.">
        <title>The Global Catalogue of Microorganisms (GCM) 10K type strain sequencing project: providing services to taxonomists for standard genome sequencing and annotation.</title>
        <authorList>
            <consortium name="The Broad Institute Genomics Platform"/>
            <consortium name="The Broad Institute Genome Sequencing Center for Infectious Disease"/>
            <person name="Wu L."/>
            <person name="Ma J."/>
        </authorList>
    </citation>
    <scope>NUCLEOTIDE SEQUENCE [LARGE SCALE GENOMIC DNA]</scope>
    <source>
        <strain evidence="11">JCM 17759</strain>
    </source>
</reference>
<name>A0ABP8N529_9BACT</name>
<evidence type="ECO:0000256" key="2">
    <source>
        <dbReference type="ARBA" id="ARBA00022475"/>
    </source>
</evidence>
<feature type="transmembrane region" description="Helical" evidence="8">
    <location>
        <begin position="351"/>
        <end position="372"/>
    </location>
</feature>
<dbReference type="RefSeq" id="WP_345325005.1">
    <property type="nucleotide sequence ID" value="NZ_BAABGA010000049.1"/>
</dbReference>
<feature type="transmembrane region" description="Helical" evidence="8">
    <location>
        <begin position="417"/>
        <end position="435"/>
    </location>
</feature>
<organism evidence="10 11">
    <name type="scientific">Novipirellula rosea</name>
    <dbReference type="NCBI Taxonomy" id="1031540"/>
    <lineage>
        <taxon>Bacteria</taxon>
        <taxon>Pseudomonadati</taxon>
        <taxon>Planctomycetota</taxon>
        <taxon>Planctomycetia</taxon>
        <taxon>Pirellulales</taxon>
        <taxon>Pirellulaceae</taxon>
        <taxon>Novipirellula</taxon>
    </lineage>
</organism>
<accession>A0ABP8N529</accession>
<evidence type="ECO:0000256" key="7">
    <source>
        <dbReference type="ARBA" id="ARBA00023136"/>
    </source>
</evidence>
<comment type="subcellular location">
    <subcellularLocation>
        <location evidence="1">Cell membrane</location>
        <topology evidence="1">Multi-pass membrane protein</topology>
    </subcellularLocation>
</comment>
<evidence type="ECO:0000313" key="11">
    <source>
        <dbReference type="Proteomes" id="UP001500840"/>
    </source>
</evidence>
<evidence type="ECO:0000256" key="3">
    <source>
        <dbReference type="ARBA" id="ARBA00022676"/>
    </source>
</evidence>
<dbReference type="Proteomes" id="UP001500840">
    <property type="component" value="Unassembled WGS sequence"/>
</dbReference>
<evidence type="ECO:0000313" key="10">
    <source>
        <dbReference type="EMBL" id="GAA4460142.1"/>
    </source>
</evidence>
<feature type="transmembrane region" description="Helical" evidence="8">
    <location>
        <begin position="447"/>
        <end position="465"/>
    </location>
</feature>
<keyword evidence="7 8" id="KW-0472">Membrane</keyword>
<gene>
    <name evidence="10" type="ORF">GCM10023156_40690</name>
</gene>
<dbReference type="InterPro" id="IPR003342">
    <property type="entry name" value="ArnT-like_N"/>
</dbReference>
<feature type="domain" description="ArnT-like N-terminal" evidence="9">
    <location>
        <begin position="54"/>
        <end position="268"/>
    </location>
</feature>
<dbReference type="PANTHER" id="PTHR33908">
    <property type="entry name" value="MANNOSYLTRANSFERASE YKCB-RELATED"/>
    <property type="match status" value="1"/>
</dbReference>
<feature type="transmembrane region" description="Helical" evidence="8">
    <location>
        <begin position="393"/>
        <end position="411"/>
    </location>
</feature>
<keyword evidence="2" id="KW-1003">Cell membrane</keyword>
<evidence type="ECO:0000259" key="9">
    <source>
        <dbReference type="Pfam" id="PF02366"/>
    </source>
</evidence>
<evidence type="ECO:0000256" key="6">
    <source>
        <dbReference type="ARBA" id="ARBA00022989"/>
    </source>
</evidence>
<keyword evidence="11" id="KW-1185">Reference proteome</keyword>
<keyword evidence="5 8" id="KW-0812">Transmembrane</keyword>
<feature type="transmembrane region" description="Helical" evidence="8">
    <location>
        <begin position="39"/>
        <end position="58"/>
    </location>
</feature>
<keyword evidence="6 8" id="KW-1133">Transmembrane helix</keyword>
<feature type="transmembrane region" description="Helical" evidence="8">
    <location>
        <begin position="326"/>
        <end position="345"/>
    </location>
</feature>
<evidence type="ECO:0000256" key="5">
    <source>
        <dbReference type="ARBA" id="ARBA00022692"/>
    </source>
</evidence>
<keyword evidence="4" id="KW-0808">Transferase</keyword>
<evidence type="ECO:0000256" key="8">
    <source>
        <dbReference type="SAM" id="Phobius"/>
    </source>
</evidence>
<feature type="transmembrane region" description="Helical" evidence="8">
    <location>
        <begin position="143"/>
        <end position="163"/>
    </location>
</feature>
<keyword evidence="3" id="KW-0328">Glycosyltransferase</keyword>
<feature type="transmembrane region" description="Helical" evidence="8">
    <location>
        <begin position="169"/>
        <end position="185"/>
    </location>
</feature>
<comment type="caution">
    <text evidence="10">The sequence shown here is derived from an EMBL/GenBank/DDBJ whole genome shotgun (WGS) entry which is preliminary data.</text>
</comment>
<evidence type="ECO:0000256" key="1">
    <source>
        <dbReference type="ARBA" id="ARBA00004651"/>
    </source>
</evidence>
<evidence type="ECO:0000256" key="4">
    <source>
        <dbReference type="ARBA" id="ARBA00022679"/>
    </source>
</evidence>
<dbReference type="Pfam" id="PF02366">
    <property type="entry name" value="PMT"/>
    <property type="match status" value="1"/>
</dbReference>
<dbReference type="PANTHER" id="PTHR33908:SF3">
    <property type="entry name" value="UNDECAPRENYL PHOSPHATE-ALPHA-4-AMINO-4-DEOXY-L-ARABINOSE ARABINOSYL TRANSFERASE"/>
    <property type="match status" value="1"/>
</dbReference>